<accession>A0A5C6Q821</accession>
<proteinExistence type="predicted"/>
<keyword evidence="2" id="KW-1133">Transmembrane helix</keyword>
<evidence type="ECO:0000313" key="4">
    <source>
        <dbReference type="EMBL" id="TWX64931.1"/>
    </source>
</evidence>
<dbReference type="Proteomes" id="UP000321525">
    <property type="component" value="Unassembled WGS sequence"/>
</dbReference>
<evidence type="ECO:0000313" key="6">
    <source>
        <dbReference type="Proteomes" id="UP000321917"/>
    </source>
</evidence>
<gene>
    <name evidence="3" type="ORF">ESZ26_13395</name>
    <name evidence="4" type="ORF">ESZ27_13710</name>
</gene>
<dbReference type="Proteomes" id="UP000321917">
    <property type="component" value="Unassembled WGS sequence"/>
</dbReference>
<keyword evidence="2" id="KW-0472">Membrane</keyword>
<name>A0A5C6Q821_9GAMM</name>
<feature type="region of interest" description="Disordered" evidence="1">
    <location>
        <begin position="1"/>
        <end position="24"/>
    </location>
</feature>
<evidence type="ECO:0000256" key="2">
    <source>
        <dbReference type="SAM" id="Phobius"/>
    </source>
</evidence>
<feature type="transmembrane region" description="Helical" evidence="2">
    <location>
        <begin position="58"/>
        <end position="79"/>
    </location>
</feature>
<dbReference type="EMBL" id="VOLR01000018">
    <property type="protein sequence ID" value="TWX57579.1"/>
    <property type="molecule type" value="Genomic_DNA"/>
</dbReference>
<evidence type="ECO:0000313" key="3">
    <source>
        <dbReference type="EMBL" id="TWX57579.1"/>
    </source>
</evidence>
<sequence>MPTNKHKRKASSHAKSNKGKNTESTGLIISHPQVFIYVGLFFVVLGIYLLAFESQDNALFGLAMLSLVAGVVTTFYANFTLSKKKSR</sequence>
<keyword evidence="2" id="KW-0812">Transmembrane</keyword>
<reference evidence="4 6" key="1">
    <citation type="submission" date="2019-07" db="EMBL/GenBank/DDBJ databases">
        <title>Genomes of sea-ice associated Colwellia species.</title>
        <authorList>
            <person name="Bowman J.P."/>
        </authorList>
    </citation>
    <scope>NUCLEOTIDE SEQUENCE [LARGE SCALE GENOMIC DNA]</scope>
    <source>
        <strain evidence="3 5">ACAM 607</strain>
        <strain evidence="4 6">IC036</strain>
    </source>
</reference>
<comment type="caution">
    <text evidence="4">The sequence shown here is derived from an EMBL/GenBank/DDBJ whole genome shotgun (WGS) entry which is preliminary data.</text>
</comment>
<evidence type="ECO:0000256" key="1">
    <source>
        <dbReference type="SAM" id="MobiDB-lite"/>
    </source>
</evidence>
<dbReference type="OrthoDB" id="6228125at2"/>
<dbReference type="RefSeq" id="WP_146799982.1">
    <property type="nucleotide sequence ID" value="NZ_VOLP01000017.1"/>
</dbReference>
<evidence type="ECO:0000313" key="5">
    <source>
        <dbReference type="Proteomes" id="UP000321525"/>
    </source>
</evidence>
<feature type="transmembrane region" description="Helical" evidence="2">
    <location>
        <begin position="34"/>
        <end position="52"/>
    </location>
</feature>
<keyword evidence="5" id="KW-1185">Reference proteome</keyword>
<dbReference type="EMBL" id="VOLQ01000028">
    <property type="protein sequence ID" value="TWX64931.1"/>
    <property type="molecule type" value="Genomic_DNA"/>
</dbReference>
<dbReference type="AlphaFoldDB" id="A0A5C6Q821"/>
<organism evidence="4 6">
    <name type="scientific">Colwellia hornerae</name>
    <dbReference type="NCBI Taxonomy" id="89402"/>
    <lineage>
        <taxon>Bacteria</taxon>
        <taxon>Pseudomonadati</taxon>
        <taxon>Pseudomonadota</taxon>
        <taxon>Gammaproteobacteria</taxon>
        <taxon>Alteromonadales</taxon>
        <taxon>Colwelliaceae</taxon>
        <taxon>Colwellia</taxon>
    </lineage>
</organism>
<feature type="compositionally biased region" description="Basic residues" evidence="1">
    <location>
        <begin position="1"/>
        <end position="18"/>
    </location>
</feature>
<protein>
    <submittedName>
        <fullName evidence="4">Uncharacterized protein</fullName>
    </submittedName>
</protein>